<accession>A0A0F9MVU4</accession>
<dbReference type="EMBL" id="LAZR01005022">
    <property type="protein sequence ID" value="KKN03542.1"/>
    <property type="molecule type" value="Genomic_DNA"/>
</dbReference>
<evidence type="ECO:0000313" key="1">
    <source>
        <dbReference type="EMBL" id="KKN03542.1"/>
    </source>
</evidence>
<comment type="caution">
    <text evidence="1">The sequence shown here is derived from an EMBL/GenBank/DDBJ whole genome shotgun (WGS) entry which is preliminary data.</text>
</comment>
<reference evidence="1" key="1">
    <citation type="journal article" date="2015" name="Nature">
        <title>Complex archaea that bridge the gap between prokaryotes and eukaryotes.</title>
        <authorList>
            <person name="Spang A."/>
            <person name="Saw J.H."/>
            <person name="Jorgensen S.L."/>
            <person name="Zaremba-Niedzwiedzka K."/>
            <person name="Martijn J."/>
            <person name="Lind A.E."/>
            <person name="van Eijk R."/>
            <person name="Schleper C."/>
            <person name="Guy L."/>
            <person name="Ettema T.J."/>
        </authorList>
    </citation>
    <scope>NUCLEOTIDE SEQUENCE</scope>
</reference>
<protein>
    <recommendedName>
        <fullName evidence="2">SpoVT-AbrB domain-containing protein</fullName>
    </recommendedName>
</protein>
<proteinExistence type="predicted"/>
<organism evidence="1">
    <name type="scientific">marine sediment metagenome</name>
    <dbReference type="NCBI Taxonomy" id="412755"/>
    <lineage>
        <taxon>unclassified sequences</taxon>
        <taxon>metagenomes</taxon>
        <taxon>ecological metagenomes</taxon>
    </lineage>
</organism>
<name>A0A0F9MVU4_9ZZZZ</name>
<gene>
    <name evidence="1" type="ORF">LCGC14_1106560</name>
</gene>
<evidence type="ECO:0008006" key="2">
    <source>
        <dbReference type="Google" id="ProtNLM"/>
    </source>
</evidence>
<sequence length="56" mass="6654">MAKYIVKLTKFKHRCSITIPKDLVDKRDLRKFDYLLIKATNKKPITIRGFDVKDTE</sequence>
<dbReference type="AlphaFoldDB" id="A0A0F9MVU4"/>